<sequence>MQQEAGTRERIVRSAARLFLSRSYTSVGIADVCAAADVRKGSFYHFFPAKADLAKAVIDLHAGELERRFDLHVGEGGTERARLYALVDAVADIHERFEEQFGRIVGCPFGNFAAELATLDDDVRAHVAAVLQRWEERLAEGCHRAAQAGVLRPGVDPAQLARTLLAQVQGLILLAKVRRGPAESIPADLRGLIGHYMNEEAALP</sequence>
<comment type="caution">
    <text evidence="6">The sequence shown here is derived from an EMBL/GenBank/DDBJ whole genome shotgun (WGS) entry which is preliminary data.</text>
</comment>
<dbReference type="Pfam" id="PF00440">
    <property type="entry name" value="TetR_N"/>
    <property type="match status" value="1"/>
</dbReference>
<organism evidence="6 7">
    <name type="scientific">Streptomyces humicola</name>
    <dbReference type="NCBI Taxonomy" id="2953240"/>
    <lineage>
        <taxon>Bacteria</taxon>
        <taxon>Bacillati</taxon>
        <taxon>Actinomycetota</taxon>
        <taxon>Actinomycetes</taxon>
        <taxon>Kitasatosporales</taxon>
        <taxon>Streptomycetaceae</taxon>
        <taxon>Streptomyces</taxon>
    </lineage>
</organism>
<evidence type="ECO:0000256" key="1">
    <source>
        <dbReference type="ARBA" id="ARBA00023015"/>
    </source>
</evidence>
<feature type="DNA-binding region" description="H-T-H motif" evidence="4">
    <location>
        <begin position="28"/>
        <end position="47"/>
    </location>
</feature>
<keyword evidence="2 4" id="KW-0238">DNA-binding</keyword>
<accession>A0ABT1PPB4</accession>
<dbReference type="InterPro" id="IPR001647">
    <property type="entry name" value="HTH_TetR"/>
</dbReference>
<dbReference type="InterPro" id="IPR011075">
    <property type="entry name" value="TetR_C"/>
</dbReference>
<evidence type="ECO:0000256" key="2">
    <source>
        <dbReference type="ARBA" id="ARBA00023125"/>
    </source>
</evidence>
<dbReference type="RefSeq" id="WP_255918361.1">
    <property type="nucleotide sequence ID" value="NZ_JANFNG010000001.1"/>
</dbReference>
<keyword evidence="1" id="KW-0805">Transcription regulation</keyword>
<dbReference type="InterPro" id="IPR009057">
    <property type="entry name" value="Homeodomain-like_sf"/>
</dbReference>
<dbReference type="Gene3D" id="1.10.357.10">
    <property type="entry name" value="Tetracycline Repressor, domain 2"/>
    <property type="match status" value="1"/>
</dbReference>
<dbReference type="Proteomes" id="UP001057702">
    <property type="component" value="Unassembled WGS sequence"/>
</dbReference>
<dbReference type="PANTHER" id="PTHR47506:SF1">
    <property type="entry name" value="HTH-TYPE TRANSCRIPTIONAL REGULATOR YJDC"/>
    <property type="match status" value="1"/>
</dbReference>
<name>A0ABT1PPB4_9ACTN</name>
<evidence type="ECO:0000256" key="3">
    <source>
        <dbReference type="ARBA" id="ARBA00023163"/>
    </source>
</evidence>
<feature type="domain" description="HTH tetR-type" evidence="5">
    <location>
        <begin position="5"/>
        <end position="65"/>
    </location>
</feature>
<evidence type="ECO:0000259" key="5">
    <source>
        <dbReference type="PROSITE" id="PS50977"/>
    </source>
</evidence>
<dbReference type="PRINTS" id="PR00455">
    <property type="entry name" value="HTHTETR"/>
</dbReference>
<gene>
    <name evidence="6" type="ORF">NGB36_02600</name>
</gene>
<dbReference type="PROSITE" id="PS50977">
    <property type="entry name" value="HTH_TETR_2"/>
    <property type="match status" value="1"/>
</dbReference>
<reference evidence="6" key="1">
    <citation type="submission" date="2022-06" db="EMBL/GenBank/DDBJ databases">
        <title>Draft genome sequence of Streptomyces sp. RB6PN25 isolated from peat swamp forest in Thailand.</title>
        <authorList>
            <person name="Duangmal K."/>
            <person name="Klaysubun C."/>
        </authorList>
    </citation>
    <scope>NUCLEOTIDE SEQUENCE</scope>
    <source>
        <strain evidence="6">RB6PN25</strain>
    </source>
</reference>
<proteinExistence type="predicted"/>
<evidence type="ECO:0000313" key="6">
    <source>
        <dbReference type="EMBL" id="MCQ4079516.1"/>
    </source>
</evidence>
<evidence type="ECO:0000256" key="4">
    <source>
        <dbReference type="PROSITE-ProRule" id="PRU00335"/>
    </source>
</evidence>
<protein>
    <submittedName>
        <fullName evidence="6">TetR/AcrR family transcriptional regulator</fullName>
    </submittedName>
</protein>
<evidence type="ECO:0000313" key="7">
    <source>
        <dbReference type="Proteomes" id="UP001057702"/>
    </source>
</evidence>
<dbReference type="InterPro" id="IPR036271">
    <property type="entry name" value="Tet_transcr_reg_TetR-rel_C_sf"/>
</dbReference>
<dbReference type="EMBL" id="JANFNG010000001">
    <property type="protein sequence ID" value="MCQ4079516.1"/>
    <property type="molecule type" value="Genomic_DNA"/>
</dbReference>
<keyword evidence="7" id="KW-1185">Reference proteome</keyword>
<dbReference type="SUPFAM" id="SSF48498">
    <property type="entry name" value="Tetracyclin repressor-like, C-terminal domain"/>
    <property type="match status" value="1"/>
</dbReference>
<dbReference type="Pfam" id="PF16925">
    <property type="entry name" value="TetR_C_13"/>
    <property type="match status" value="1"/>
</dbReference>
<keyword evidence="3" id="KW-0804">Transcription</keyword>
<dbReference type="SUPFAM" id="SSF46689">
    <property type="entry name" value="Homeodomain-like"/>
    <property type="match status" value="1"/>
</dbReference>
<dbReference type="PANTHER" id="PTHR47506">
    <property type="entry name" value="TRANSCRIPTIONAL REGULATORY PROTEIN"/>
    <property type="match status" value="1"/>
</dbReference>